<evidence type="ECO:0000256" key="2">
    <source>
        <dbReference type="ARBA" id="ARBA00004173"/>
    </source>
</evidence>
<dbReference type="GO" id="GO:0006592">
    <property type="term" value="P:ornithine biosynthetic process"/>
    <property type="evidence" value="ECO:0007669"/>
    <property type="project" value="TreeGrafter"/>
</dbReference>
<evidence type="ECO:0000259" key="17">
    <source>
        <dbReference type="PROSITE" id="PS51731"/>
    </source>
</evidence>
<evidence type="ECO:0000256" key="15">
    <source>
        <dbReference type="PIRNR" id="PIRNR007892"/>
    </source>
</evidence>
<evidence type="ECO:0000256" key="11">
    <source>
        <dbReference type="ARBA" id="ARBA00023315"/>
    </source>
</evidence>
<evidence type="ECO:0000256" key="5">
    <source>
        <dbReference type="ARBA" id="ARBA00012697"/>
    </source>
</evidence>
<feature type="compositionally biased region" description="Basic and acidic residues" evidence="16">
    <location>
        <begin position="70"/>
        <end position="85"/>
    </location>
</feature>
<evidence type="ECO:0000256" key="8">
    <source>
        <dbReference type="ARBA" id="ARBA00022679"/>
    </source>
</evidence>
<dbReference type="PROSITE" id="PS51731">
    <property type="entry name" value="GNAT_NAGS"/>
    <property type="match status" value="1"/>
</dbReference>
<name>A0A6A6RQW9_9PLEO</name>
<keyword evidence="11 15" id="KW-0012">Acyltransferase</keyword>
<dbReference type="InterPro" id="IPR011190">
    <property type="entry name" value="GlcNAc_Synth_fun"/>
</dbReference>
<dbReference type="GO" id="GO:0004042">
    <property type="term" value="F:L-glutamate N-acetyltransferase activity"/>
    <property type="evidence" value="ECO:0007669"/>
    <property type="project" value="InterPro"/>
</dbReference>
<evidence type="ECO:0000256" key="16">
    <source>
        <dbReference type="SAM" id="MobiDB-lite"/>
    </source>
</evidence>
<evidence type="ECO:0000256" key="9">
    <source>
        <dbReference type="ARBA" id="ARBA00022946"/>
    </source>
</evidence>
<organism evidence="18 19">
    <name type="scientific">Massarina eburnea CBS 473.64</name>
    <dbReference type="NCBI Taxonomy" id="1395130"/>
    <lineage>
        <taxon>Eukaryota</taxon>
        <taxon>Fungi</taxon>
        <taxon>Dikarya</taxon>
        <taxon>Ascomycota</taxon>
        <taxon>Pezizomycotina</taxon>
        <taxon>Dothideomycetes</taxon>
        <taxon>Pleosporomycetidae</taxon>
        <taxon>Pleosporales</taxon>
        <taxon>Massarineae</taxon>
        <taxon>Massarinaceae</taxon>
        <taxon>Massarina</taxon>
    </lineage>
</organism>
<protein>
    <recommendedName>
        <fullName evidence="6 15">Amino-acid acetyltransferase, mitochondrial</fullName>
        <ecNumber evidence="5 15">2.3.1.1</ecNumber>
    </recommendedName>
    <alternativeName>
        <fullName evidence="12 15">Glutamate N-acetyltransferase</fullName>
    </alternativeName>
    <alternativeName>
        <fullName evidence="13 15">N-acetylglutamate synthase</fullName>
    </alternativeName>
</protein>
<gene>
    <name evidence="18" type="ORF">P280DRAFT_433477</name>
</gene>
<evidence type="ECO:0000256" key="10">
    <source>
        <dbReference type="ARBA" id="ARBA00023128"/>
    </source>
</evidence>
<evidence type="ECO:0000313" key="19">
    <source>
        <dbReference type="Proteomes" id="UP000799753"/>
    </source>
</evidence>
<keyword evidence="9" id="KW-0809">Transit peptide</keyword>
<keyword evidence="7 15" id="KW-0028">Amino-acid biosynthesis</keyword>
<dbReference type="PANTHER" id="PTHR23342:SF4">
    <property type="entry name" value="AMINO-ACID ACETYLTRANSFERASE, MITOCHONDRIAL"/>
    <property type="match status" value="1"/>
</dbReference>
<evidence type="ECO:0000256" key="13">
    <source>
        <dbReference type="ARBA" id="ARBA00033251"/>
    </source>
</evidence>
<comment type="function">
    <text evidence="1 15">N-acetylglutamate synthase involved in arginine biosynthesis.</text>
</comment>
<dbReference type="Gene3D" id="3.40.630.30">
    <property type="match status" value="1"/>
</dbReference>
<dbReference type="FunFam" id="3.40.630.30:FF:000049">
    <property type="entry name" value="Amino-acid acetyltransferase, mitochondrial"/>
    <property type="match status" value="1"/>
</dbReference>
<dbReference type="EMBL" id="MU006793">
    <property type="protein sequence ID" value="KAF2637597.1"/>
    <property type="molecule type" value="Genomic_DNA"/>
</dbReference>
<dbReference type="GO" id="GO:0006526">
    <property type="term" value="P:L-arginine biosynthetic process"/>
    <property type="evidence" value="ECO:0007669"/>
    <property type="project" value="UniProtKB-UniPathway"/>
</dbReference>
<proteinExistence type="inferred from homology"/>
<evidence type="ECO:0000256" key="14">
    <source>
        <dbReference type="ARBA" id="ARBA00048372"/>
    </source>
</evidence>
<reference evidence="18" key="1">
    <citation type="journal article" date="2020" name="Stud. Mycol.">
        <title>101 Dothideomycetes genomes: a test case for predicting lifestyles and emergence of pathogens.</title>
        <authorList>
            <person name="Haridas S."/>
            <person name="Albert R."/>
            <person name="Binder M."/>
            <person name="Bloem J."/>
            <person name="Labutti K."/>
            <person name="Salamov A."/>
            <person name="Andreopoulos B."/>
            <person name="Baker S."/>
            <person name="Barry K."/>
            <person name="Bills G."/>
            <person name="Bluhm B."/>
            <person name="Cannon C."/>
            <person name="Castanera R."/>
            <person name="Culley D."/>
            <person name="Daum C."/>
            <person name="Ezra D."/>
            <person name="Gonzalez J."/>
            <person name="Henrissat B."/>
            <person name="Kuo A."/>
            <person name="Liang C."/>
            <person name="Lipzen A."/>
            <person name="Lutzoni F."/>
            <person name="Magnuson J."/>
            <person name="Mondo S."/>
            <person name="Nolan M."/>
            <person name="Ohm R."/>
            <person name="Pangilinan J."/>
            <person name="Park H.-J."/>
            <person name="Ramirez L."/>
            <person name="Alfaro M."/>
            <person name="Sun H."/>
            <person name="Tritt A."/>
            <person name="Yoshinaga Y."/>
            <person name="Zwiers L.-H."/>
            <person name="Turgeon B."/>
            <person name="Goodwin S."/>
            <person name="Spatafora J."/>
            <person name="Crous P."/>
            <person name="Grigoriev I."/>
        </authorList>
    </citation>
    <scope>NUCLEOTIDE SEQUENCE</scope>
    <source>
        <strain evidence="18">CBS 473.64</strain>
    </source>
</reference>
<dbReference type="PANTHER" id="PTHR23342">
    <property type="entry name" value="N-ACETYLGLUTAMATE SYNTHASE"/>
    <property type="match status" value="1"/>
</dbReference>
<evidence type="ECO:0000256" key="3">
    <source>
        <dbReference type="ARBA" id="ARBA00004925"/>
    </source>
</evidence>
<comment type="similarity">
    <text evidence="4 15">Belongs to the acetyltransferase family.</text>
</comment>
<keyword evidence="8 15" id="KW-0808">Transferase</keyword>
<evidence type="ECO:0000256" key="6">
    <source>
        <dbReference type="ARBA" id="ARBA00018802"/>
    </source>
</evidence>
<dbReference type="Pfam" id="PF04768">
    <property type="entry name" value="NAT"/>
    <property type="match status" value="1"/>
</dbReference>
<evidence type="ECO:0000313" key="18">
    <source>
        <dbReference type="EMBL" id="KAF2637597.1"/>
    </source>
</evidence>
<dbReference type="InterPro" id="IPR006855">
    <property type="entry name" value="Vertebrate-like_GNAT_dom"/>
</dbReference>
<evidence type="ECO:0000256" key="1">
    <source>
        <dbReference type="ARBA" id="ARBA00002294"/>
    </source>
</evidence>
<dbReference type="GO" id="GO:0005759">
    <property type="term" value="C:mitochondrial matrix"/>
    <property type="evidence" value="ECO:0007669"/>
    <property type="project" value="TreeGrafter"/>
</dbReference>
<comment type="subcellular location">
    <subcellularLocation>
        <location evidence="2 15">Mitochondrion</location>
    </subcellularLocation>
</comment>
<dbReference type="EC" id="2.3.1.1" evidence="5 15"/>
<dbReference type="UniPathway" id="UPA00068">
    <property type="reaction ID" value="UER00106"/>
</dbReference>
<evidence type="ECO:0000256" key="4">
    <source>
        <dbReference type="ARBA" id="ARBA00008694"/>
    </source>
</evidence>
<accession>A0A6A6RQW9</accession>
<feature type="domain" description="N-acetyltransferase" evidence="17">
    <location>
        <begin position="510"/>
        <end position="678"/>
    </location>
</feature>
<comment type="pathway">
    <text evidence="3 15">Amino-acid biosynthesis; L-arginine biosynthesis; N(2)-acetyl-L-ornithine from L-glutamate: step 1/4.</text>
</comment>
<feature type="region of interest" description="Disordered" evidence="16">
    <location>
        <begin position="497"/>
        <end position="517"/>
    </location>
</feature>
<dbReference type="Proteomes" id="UP000799753">
    <property type="component" value="Unassembled WGS sequence"/>
</dbReference>
<dbReference type="OrthoDB" id="5585968at2759"/>
<dbReference type="AlphaFoldDB" id="A0A6A6RQW9"/>
<dbReference type="PIRSF" id="PIRSF007892">
    <property type="entry name" value="NAGS_fungal"/>
    <property type="match status" value="1"/>
</dbReference>
<keyword evidence="10 15" id="KW-0496">Mitochondrion</keyword>
<dbReference type="Gene3D" id="3.40.1160.10">
    <property type="entry name" value="Acetylglutamate kinase-like"/>
    <property type="match status" value="1"/>
</dbReference>
<evidence type="ECO:0000256" key="12">
    <source>
        <dbReference type="ARBA" id="ARBA00030346"/>
    </source>
</evidence>
<sequence length="703" mass="78257">MFSCCKAQSRGLRRATLNTTNDVYSKNQGTILSRFSTKSTYASGIESGRKSVAKERQRAERDQLTRLLKESPGKRDARNFLKHFDSPAPKPTRTDAARAREFPKEAVEQAHHNEWRLTQTGVNLGNLYEPTKAVQNNPVWTQQELPQKAPREKDLEPLHLALVKLRQPQALDDKTLGGIALTLSQMAKLGLNIAVVVDCDEHVQPDKVKLNPTWEAAVREQVARVADALEEFNEPGAFGVDHALCCTDIDTEVPTTVQVRGSVEVKHNHLLFPPIEDGIIPIIPPFAYDSQLRKVRVHADEVLLALTREFGGITSHSTEGQPHVLDDSLYSKEYARSGRPVLDRIIVLDPLGGIPSADRADGAHVFINLEAEFSDVRNELQNAFTVTKPSEVIPWRHIKNLDVVHQALRVLPPSSSALIITPDEAAISSQAALIERKTTGVRTRRSKNPLIHNLLTDKSMTSASLPAPLVTRHLGRKAPNPATFLKKGIPVTMIPDPRVTGPWRPPSPSDPSIELENDPRINFPRLVELIEDSFRRKLDARHYLDRIRGRIAGIIIAGDYEGGAICTWEKPTTLSTSPPPNSPLWVPYLDKFAVLTSSQGSGGVADIVWGALTRSAFPKGVVWRSRKNNPVNKWYFERSVGMWNLPDGYWTMFWTSEGVADEWMEKRRSGGEGNGEGEVTRWNAYVDVCAGVKPSWSDKKTPD</sequence>
<comment type="catalytic activity">
    <reaction evidence="14 15">
        <text>L-glutamate + acetyl-CoA = N-acetyl-L-glutamate + CoA + H(+)</text>
        <dbReference type="Rhea" id="RHEA:24292"/>
        <dbReference type="ChEBI" id="CHEBI:15378"/>
        <dbReference type="ChEBI" id="CHEBI:29985"/>
        <dbReference type="ChEBI" id="CHEBI:44337"/>
        <dbReference type="ChEBI" id="CHEBI:57287"/>
        <dbReference type="ChEBI" id="CHEBI:57288"/>
        <dbReference type="EC" id="2.3.1.1"/>
    </reaction>
</comment>
<dbReference type="InterPro" id="IPR036393">
    <property type="entry name" value="AceGlu_kinase-like_sf"/>
</dbReference>
<feature type="region of interest" description="Disordered" evidence="16">
    <location>
        <begin position="70"/>
        <end position="95"/>
    </location>
</feature>
<evidence type="ECO:0000256" key="7">
    <source>
        <dbReference type="ARBA" id="ARBA00022605"/>
    </source>
</evidence>
<keyword evidence="19" id="KW-1185">Reference proteome</keyword>